<accession>A0AA40KYE9</accession>
<keyword evidence="4" id="KW-0812">Transmembrane</keyword>
<keyword evidence="4" id="KW-1133">Transmembrane helix</keyword>
<dbReference type="PIRSF" id="PIRSF000137">
    <property type="entry name" value="Alcohol_oxidase"/>
    <property type="match status" value="1"/>
</dbReference>
<gene>
    <name evidence="6" type="ORF">K0M31_002303</name>
</gene>
<dbReference type="SUPFAM" id="SSF54373">
    <property type="entry name" value="FAD-linked reductases, C-terminal domain"/>
    <property type="match status" value="1"/>
</dbReference>
<protein>
    <recommendedName>
        <fullName evidence="5">Glucose-methanol-choline oxidoreductase N-terminal domain-containing protein</fullName>
    </recommendedName>
</protein>
<dbReference type="InterPro" id="IPR007867">
    <property type="entry name" value="GMC_OxRtase_C"/>
</dbReference>
<dbReference type="Pfam" id="PF00732">
    <property type="entry name" value="GMC_oxred_N"/>
    <property type="match status" value="1"/>
</dbReference>
<dbReference type="Proteomes" id="UP001177670">
    <property type="component" value="Unassembled WGS sequence"/>
</dbReference>
<comment type="cofactor">
    <cofactor evidence="2">
        <name>FAD</name>
        <dbReference type="ChEBI" id="CHEBI:57692"/>
    </cofactor>
</comment>
<keyword evidence="4" id="KW-0472">Membrane</keyword>
<comment type="caution">
    <text evidence="6">The sequence shown here is derived from an EMBL/GenBank/DDBJ whole genome shotgun (WGS) entry which is preliminary data.</text>
</comment>
<reference evidence="6" key="1">
    <citation type="submission" date="2021-10" db="EMBL/GenBank/DDBJ databases">
        <title>Melipona bicolor Genome sequencing and assembly.</title>
        <authorList>
            <person name="Araujo N.S."/>
            <person name="Arias M.C."/>
        </authorList>
    </citation>
    <scope>NUCLEOTIDE SEQUENCE</scope>
    <source>
        <strain evidence="6">USP_2M_L1-L4_2017</strain>
        <tissue evidence="6">Whole body</tissue>
    </source>
</reference>
<dbReference type="InterPro" id="IPR036188">
    <property type="entry name" value="FAD/NAD-bd_sf"/>
</dbReference>
<evidence type="ECO:0000259" key="5">
    <source>
        <dbReference type="PROSITE" id="PS00623"/>
    </source>
</evidence>
<sequence length="621" mass="69481">MAIGLTTLFSTTSILGFSLIPLLAIGLTVFRYNQADPESHPNDARQLLRMYDFIVIGGGSAGAVVASRLSEVSNWTVLLVEAGDNENEISDVPVLAGYTQLSDMDWKYQTSPPTVSAYCLAMTGDRCNWPRGKVLGGSSVLNAMVYVRGNRRDYDNWARLGNVGWSYNEVLPYFLKSEDNRNPYLARTPYHSTGGYLTVQESPWRSPLSIAFLQAGQELGYENRDINGANQTGFMLTQSTIRRGSRCSTAKAFLRPVKARSNLHIAMNTQALRILFNGDKRATGVEVLRDGRQQVIRVRREIVLSAGTINSAQLLMLSGIGPGEHLADLGIPILSDLRVGDNLQDHVGLGGLTFVVNEPVSLKKDRFQTFSVMMEYVLNEKGPMTNPGVEGLAFVNTRYADQSDDYPDMQFHFAPSSINSDGGDHIKKILGLRDRVYNTMYKPLNHAETWSILPLLLRPRSSGWVRLKSKNPLVQPDINPNYFTHREDMDILIEGVRIALRLSNTTAFQRFGSRPHTIRMPGCQRYLFDTYDYWECAIRHFTFTIYHPTGTCKMGPKSDPTAVVDPRLRVYGVKGLRVADASIMPVIISGNPNAPTIMIGEKASDMIKEDWMYKRKRFVGR</sequence>
<dbReference type="EMBL" id="JAHYIQ010000001">
    <property type="protein sequence ID" value="KAK1137809.1"/>
    <property type="molecule type" value="Genomic_DNA"/>
</dbReference>
<proteinExistence type="inferred from homology"/>
<keyword evidence="3" id="KW-0285">Flavoprotein</keyword>
<dbReference type="SUPFAM" id="SSF51905">
    <property type="entry name" value="FAD/NAD(P)-binding domain"/>
    <property type="match status" value="1"/>
</dbReference>
<keyword evidence="2 3" id="KW-0274">FAD</keyword>
<dbReference type="Gene3D" id="3.30.560.10">
    <property type="entry name" value="Glucose Oxidase, domain 3"/>
    <property type="match status" value="1"/>
</dbReference>
<dbReference type="InterPro" id="IPR012132">
    <property type="entry name" value="GMC_OxRdtase"/>
</dbReference>
<evidence type="ECO:0000256" key="1">
    <source>
        <dbReference type="ARBA" id="ARBA00010790"/>
    </source>
</evidence>
<feature type="domain" description="Glucose-methanol-choline oxidoreductase N-terminal" evidence="5">
    <location>
        <begin position="132"/>
        <end position="155"/>
    </location>
</feature>
<feature type="binding site" evidence="2">
    <location>
        <begin position="142"/>
        <end position="145"/>
    </location>
    <ligand>
        <name>FAD</name>
        <dbReference type="ChEBI" id="CHEBI:57692"/>
    </ligand>
</feature>
<evidence type="ECO:0000313" key="6">
    <source>
        <dbReference type="EMBL" id="KAK1137809.1"/>
    </source>
</evidence>
<evidence type="ECO:0000256" key="2">
    <source>
        <dbReference type="PIRSR" id="PIRSR000137-2"/>
    </source>
</evidence>
<evidence type="ECO:0000313" key="7">
    <source>
        <dbReference type="Proteomes" id="UP001177670"/>
    </source>
</evidence>
<dbReference type="Gene3D" id="3.50.50.60">
    <property type="entry name" value="FAD/NAD(P)-binding domain"/>
    <property type="match status" value="1"/>
</dbReference>
<dbReference type="Pfam" id="PF05199">
    <property type="entry name" value="GMC_oxred_C"/>
    <property type="match status" value="1"/>
</dbReference>
<dbReference type="GO" id="GO:0050660">
    <property type="term" value="F:flavin adenine dinucleotide binding"/>
    <property type="evidence" value="ECO:0007669"/>
    <property type="project" value="InterPro"/>
</dbReference>
<evidence type="ECO:0000256" key="3">
    <source>
        <dbReference type="RuleBase" id="RU003968"/>
    </source>
</evidence>
<name>A0AA40KYE9_9HYME</name>
<organism evidence="6 7">
    <name type="scientific">Melipona bicolor</name>
    <dbReference type="NCBI Taxonomy" id="60889"/>
    <lineage>
        <taxon>Eukaryota</taxon>
        <taxon>Metazoa</taxon>
        <taxon>Ecdysozoa</taxon>
        <taxon>Arthropoda</taxon>
        <taxon>Hexapoda</taxon>
        <taxon>Insecta</taxon>
        <taxon>Pterygota</taxon>
        <taxon>Neoptera</taxon>
        <taxon>Endopterygota</taxon>
        <taxon>Hymenoptera</taxon>
        <taxon>Apocrita</taxon>
        <taxon>Aculeata</taxon>
        <taxon>Apoidea</taxon>
        <taxon>Anthophila</taxon>
        <taxon>Apidae</taxon>
        <taxon>Melipona</taxon>
    </lineage>
</organism>
<dbReference type="PANTHER" id="PTHR11552:SF226">
    <property type="entry name" value="RE28171P"/>
    <property type="match status" value="1"/>
</dbReference>
<dbReference type="GO" id="GO:0016614">
    <property type="term" value="F:oxidoreductase activity, acting on CH-OH group of donors"/>
    <property type="evidence" value="ECO:0007669"/>
    <property type="project" value="InterPro"/>
</dbReference>
<comment type="similarity">
    <text evidence="1 3">Belongs to the GMC oxidoreductase family.</text>
</comment>
<evidence type="ECO:0000256" key="4">
    <source>
        <dbReference type="SAM" id="Phobius"/>
    </source>
</evidence>
<dbReference type="PROSITE" id="PS00623">
    <property type="entry name" value="GMC_OXRED_1"/>
    <property type="match status" value="1"/>
</dbReference>
<dbReference type="AlphaFoldDB" id="A0AA40KYE9"/>
<feature type="transmembrane region" description="Helical" evidence="4">
    <location>
        <begin position="6"/>
        <end position="30"/>
    </location>
</feature>
<keyword evidence="7" id="KW-1185">Reference proteome</keyword>
<dbReference type="PANTHER" id="PTHR11552">
    <property type="entry name" value="GLUCOSE-METHANOL-CHOLINE GMC OXIDOREDUCTASE"/>
    <property type="match status" value="1"/>
</dbReference>
<dbReference type="InterPro" id="IPR000172">
    <property type="entry name" value="GMC_OxRdtase_N"/>
</dbReference>
<feature type="binding site" evidence="2">
    <location>
        <position position="134"/>
    </location>
    <ligand>
        <name>FAD</name>
        <dbReference type="ChEBI" id="CHEBI:57692"/>
    </ligand>
</feature>